<organism evidence="1 2">
    <name type="scientific">Rhodoferax saidenbachensis</name>
    <dbReference type="NCBI Taxonomy" id="1484693"/>
    <lineage>
        <taxon>Bacteria</taxon>
        <taxon>Pseudomonadati</taxon>
        <taxon>Pseudomonadota</taxon>
        <taxon>Betaproteobacteria</taxon>
        <taxon>Burkholderiales</taxon>
        <taxon>Comamonadaceae</taxon>
        <taxon>Rhodoferax</taxon>
    </lineage>
</organism>
<name>A0ABU1ZSE8_9BURK</name>
<dbReference type="EMBL" id="JAVDXO010000011">
    <property type="protein sequence ID" value="MDR7308472.1"/>
    <property type="molecule type" value="Genomic_DNA"/>
</dbReference>
<evidence type="ECO:0000313" key="2">
    <source>
        <dbReference type="Proteomes" id="UP001268089"/>
    </source>
</evidence>
<protein>
    <submittedName>
        <fullName evidence="1">Uncharacterized protein</fullName>
    </submittedName>
</protein>
<comment type="caution">
    <text evidence="1">The sequence shown here is derived from an EMBL/GenBank/DDBJ whole genome shotgun (WGS) entry which is preliminary data.</text>
</comment>
<dbReference type="Proteomes" id="UP001268089">
    <property type="component" value="Unassembled WGS sequence"/>
</dbReference>
<keyword evidence="2" id="KW-1185">Reference proteome</keyword>
<sequence length="137" mass="14373">MKTAKRTLQGFRRGIGVAVVVLVCGQAFSVAAQSRSEKMRRFEADRQACLLGRTGPAYQSCMREAHAVLADKPSSAAPTNAEQLERNAQARCDAQTGDDHAACVARARGEGTVSGSVAGGGILHELVTPEVAPNPPE</sequence>
<accession>A0ABU1ZSE8</accession>
<proteinExistence type="predicted"/>
<gene>
    <name evidence="1" type="ORF">J2X15_003784</name>
</gene>
<reference evidence="1 2" key="1">
    <citation type="submission" date="2023-07" db="EMBL/GenBank/DDBJ databases">
        <title>Sorghum-associated microbial communities from plants grown in Nebraska, USA.</title>
        <authorList>
            <person name="Schachtman D."/>
        </authorList>
    </citation>
    <scope>NUCLEOTIDE SEQUENCE [LARGE SCALE GENOMIC DNA]</scope>
    <source>
        <strain evidence="1 2">BE308</strain>
    </source>
</reference>
<evidence type="ECO:0000313" key="1">
    <source>
        <dbReference type="EMBL" id="MDR7308472.1"/>
    </source>
</evidence>